<name>A0ABT4W964_9FLAO</name>
<dbReference type="Proteomes" id="UP001212170">
    <property type="component" value="Unassembled WGS sequence"/>
</dbReference>
<keyword evidence="2" id="KW-1185">Reference proteome</keyword>
<reference evidence="1 2" key="1">
    <citation type="journal article" date="2023" name="Chemosphere">
        <title>Whole genome analysis of Flavobacterium aziz-sancarii sp. nov., isolated from Ardley Island (Antarctica), revealed a rich resistome and bioremediation potential.</title>
        <authorList>
            <person name="Otur C."/>
            <person name="Okay S."/>
            <person name="Kurt-Kizildogan A."/>
        </authorList>
    </citation>
    <scope>NUCLEOTIDE SEQUENCE [LARGE SCALE GENOMIC DNA]</scope>
    <source>
        <strain evidence="1 2">AC</strain>
    </source>
</reference>
<evidence type="ECO:0000313" key="2">
    <source>
        <dbReference type="Proteomes" id="UP001212170"/>
    </source>
</evidence>
<dbReference type="RefSeq" id="WP_271334532.1">
    <property type="nucleotide sequence ID" value="NZ_JAMZNK010000004.1"/>
</dbReference>
<dbReference type="EMBL" id="JAMZNK010000004">
    <property type="protein sequence ID" value="MDA6068664.1"/>
    <property type="molecule type" value="Genomic_DNA"/>
</dbReference>
<evidence type="ECO:0008006" key="3">
    <source>
        <dbReference type="Google" id="ProtNLM"/>
    </source>
</evidence>
<gene>
    <name evidence="1" type="ORF">NJT12_03435</name>
</gene>
<protein>
    <recommendedName>
        <fullName evidence="3">Four helix bundle protein</fullName>
    </recommendedName>
</protein>
<organism evidence="1 2">
    <name type="scientific">Flavobacterium azizsancarii</name>
    <dbReference type="NCBI Taxonomy" id="2961580"/>
    <lineage>
        <taxon>Bacteria</taxon>
        <taxon>Pseudomonadati</taxon>
        <taxon>Bacteroidota</taxon>
        <taxon>Flavobacteriia</taxon>
        <taxon>Flavobacteriales</taxon>
        <taxon>Flavobacteriaceae</taxon>
        <taxon>Flavobacterium</taxon>
    </lineage>
</organism>
<sequence>MKIDIKLPQQTFVIIATTLQPVYNSTPHTRKEKSTLSIALDVVTKIESKTGSINKQSTLFDQKKTMKISFKHHEADILELLLIDQMKYVEDDYIKMQIQKTINLLNQKLV</sequence>
<comment type="caution">
    <text evidence="1">The sequence shown here is derived from an EMBL/GenBank/DDBJ whole genome shotgun (WGS) entry which is preliminary data.</text>
</comment>
<proteinExistence type="predicted"/>
<evidence type="ECO:0000313" key="1">
    <source>
        <dbReference type="EMBL" id="MDA6068664.1"/>
    </source>
</evidence>
<accession>A0ABT4W964</accession>